<accession>A0A1Y1X3Y8</accession>
<sequence length="159" mass="18076">MNLDFTTSNEDLCKQYGIYVKTGELNGSCMTGPLEEIKNKNNFSFEEAVIVIKNITLAAYYVPIERTDFQFVYSKALLHAASFIDGNGSLNFKILYALFKSQVEIDETSFKKTARSEIIGNMLGRFNSLVNEDIIEAEHMKSVFTSLLKKDARFSIYSY</sequence>
<proteinExistence type="predicted"/>
<evidence type="ECO:0000313" key="1">
    <source>
        <dbReference type="EMBL" id="ORX80527.1"/>
    </source>
</evidence>
<gene>
    <name evidence="1" type="ORF">BCR32DRAFT_327684</name>
</gene>
<dbReference type="EMBL" id="MCFG01000143">
    <property type="protein sequence ID" value="ORX80527.1"/>
    <property type="molecule type" value="Genomic_DNA"/>
</dbReference>
<dbReference type="AlphaFoldDB" id="A0A1Y1X3Y8"/>
<reference evidence="1 2" key="1">
    <citation type="submission" date="2016-08" db="EMBL/GenBank/DDBJ databases">
        <title>A Parts List for Fungal Cellulosomes Revealed by Comparative Genomics.</title>
        <authorList>
            <consortium name="DOE Joint Genome Institute"/>
            <person name="Haitjema C.H."/>
            <person name="Gilmore S.P."/>
            <person name="Henske J.K."/>
            <person name="Solomon K.V."/>
            <person name="De Groot R."/>
            <person name="Kuo A."/>
            <person name="Mondo S.J."/>
            <person name="Salamov A.A."/>
            <person name="Labutti K."/>
            <person name="Zhao Z."/>
            <person name="Chiniquy J."/>
            <person name="Barry K."/>
            <person name="Brewer H.M."/>
            <person name="Purvine S.O."/>
            <person name="Wright A.T."/>
            <person name="Boxma B."/>
            <person name="Van Alen T."/>
            <person name="Hackstein J.H."/>
            <person name="Baker S.E."/>
            <person name="Grigoriev I.V."/>
            <person name="O'Malley M.A."/>
        </authorList>
    </citation>
    <scope>NUCLEOTIDE SEQUENCE [LARGE SCALE GENOMIC DNA]</scope>
    <source>
        <strain evidence="1 2">S4</strain>
    </source>
</reference>
<dbReference type="OrthoDB" id="10526862at2759"/>
<evidence type="ECO:0000313" key="2">
    <source>
        <dbReference type="Proteomes" id="UP000193944"/>
    </source>
</evidence>
<dbReference type="Proteomes" id="UP000193944">
    <property type="component" value="Unassembled WGS sequence"/>
</dbReference>
<dbReference type="STRING" id="1754192.A0A1Y1X3Y8"/>
<keyword evidence="2" id="KW-1185">Reference proteome</keyword>
<organism evidence="1 2">
    <name type="scientific">Anaeromyces robustus</name>
    <dbReference type="NCBI Taxonomy" id="1754192"/>
    <lineage>
        <taxon>Eukaryota</taxon>
        <taxon>Fungi</taxon>
        <taxon>Fungi incertae sedis</taxon>
        <taxon>Chytridiomycota</taxon>
        <taxon>Chytridiomycota incertae sedis</taxon>
        <taxon>Neocallimastigomycetes</taxon>
        <taxon>Neocallimastigales</taxon>
        <taxon>Neocallimastigaceae</taxon>
        <taxon>Anaeromyces</taxon>
    </lineage>
</organism>
<reference evidence="1 2" key="2">
    <citation type="submission" date="2016-08" db="EMBL/GenBank/DDBJ databases">
        <title>Pervasive Adenine N6-methylation of Active Genes in Fungi.</title>
        <authorList>
            <consortium name="DOE Joint Genome Institute"/>
            <person name="Mondo S.J."/>
            <person name="Dannebaum R.O."/>
            <person name="Kuo R.C."/>
            <person name="Labutti K."/>
            <person name="Haridas S."/>
            <person name="Kuo A."/>
            <person name="Salamov A."/>
            <person name="Ahrendt S.R."/>
            <person name="Lipzen A."/>
            <person name="Sullivan W."/>
            <person name="Andreopoulos W.B."/>
            <person name="Clum A."/>
            <person name="Lindquist E."/>
            <person name="Daum C."/>
            <person name="Ramamoorthy G.K."/>
            <person name="Gryganskyi A."/>
            <person name="Culley D."/>
            <person name="Magnuson J.K."/>
            <person name="James T.Y."/>
            <person name="O'Malley M.A."/>
            <person name="Stajich J.E."/>
            <person name="Spatafora J.W."/>
            <person name="Visel A."/>
            <person name="Grigoriev I.V."/>
        </authorList>
    </citation>
    <scope>NUCLEOTIDE SEQUENCE [LARGE SCALE GENOMIC DNA]</scope>
    <source>
        <strain evidence="1 2">S4</strain>
    </source>
</reference>
<protein>
    <submittedName>
        <fullName evidence="1">Uncharacterized protein</fullName>
    </submittedName>
</protein>
<comment type="caution">
    <text evidence="1">The sequence shown here is derived from an EMBL/GenBank/DDBJ whole genome shotgun (WGS) entry which is preliminary data.</text>
</comment>
<name>A0A1Y1X3Y8_9FUNG</name>